<accession>A0A7W6FY20</accession>
<protein>
    <submittedName>
        <fullName evidence="1">Uncharacterized protein</fullName>
    </submittedName>
</protein>
<proteinExistence type="predicted"/>
<comment type="caution">
    <text evidence="1">The sequence shown here is derived from an EMBL/GenBank/DDBJ whole genome shotgun (WGS) entry which is preliminary data.</text>
</comment>
<evidence type="ECO:0000313" key="2">
    <source>
        <dbReference type="Proteomes" id="UP000561459"/>
    </source>
</evidence>
<dbReference type="RefSeq" id="WP_183616578.1">
    <property type="nucleotide sequence ID" value="NZ_JACIDY010000003.1"/>
</dbReference>
<keyword evidence="2" id="KW-1185">Reference proteome</keyword>
<name>A0A7W6FY20_9SPHN</name>
<gene>
    <name evidence="1" type="ORF">GGR39_001523</name>
</gene>
<reference evidence="1 2" key="1">
    <citation type="submission" date="2020-08" db="EMBL/GenBank/DDBJ databases">
        <title>Genomic Encyclopedia of Type Strains, Phase IV (KMG-IV): sequencing the most valuable type-strain genomes for metagenomic binning, comparative biology and taxonomic classification.</title>
        <authorList>
            <person name="Goeker M."/>
        </authorList>
    </citation>
    <scope>NUCLEOTIDE SEQUENCE [LARGE SCALE GENOMIC DNA]</scope>
    <source>
        <strain evidence="1 2">DSM 27568</strain>
    </source>
</reference>
<dbReference type="Proteomes" id="UP000561459">
    <property type="component" value="Unassembled WGS sequence"/>
</dbReference>
<organism evidence="1 2">
    <name type="scientific">Novosphingobium fluoreni</name>
    <dbReference type="NCBI Taxonomy" id="1391222"/>
    <lineage>
        <taxon>Bacteria</taxon>
        <taxon>Pseudomonadati</taxon>
        <taxon>Pseudomonadota</taxon>
        <taxon>Alphaproteobacteria</taxon>
        <taxon>Sphingomonadales</taxon>
        <taxon>Sphingomonadaceae</taxon>
        <taxon>Novosphingobium</taxon>
    </lineage>
</organism>
<dbReference type="AlphaFoldDB" id="A0A7W6FY20"/>
<evidence type="ECO:0000313" key="1">
    <source>
        <dbReference type="EMBL" id="MBB3939873.1"/>
    </source>
</evidence>
<dbReference type="EMBL" id="JACIDY010000003">
    <property type="protein sequence ID" value="MBB3939873.1"/>
    <property type="molecule type" value="Genomic_DNA"/>
</dbReference>
<sequence length="104" mass="11257">MGLAGFCELFPSVVLHIESRACGPAFAFPHSPVARWNAEPSLSRQASAGHNVRRLPDIPRRYPAFASGQSIVSGLKKRPDRARRSGLQVLFEGAGIGLQGELDF</sequence>